<dbReference type="PROSITE" id="PS51194">
    <property type="entry name" value="HELICASE_CTER"/>
    <property type="match status" value="1"/>
</dbReference>
<dbReference type="AlphaFoldDB" id="A0ABD0NDG1"/>
<keyword evidence="3" id="KW-1185">Reference proteome</keyword>
<proteinExistence type="predicted"/>
<dbReference type="PANTHER" id="PTHR18934">
    <property type="entry name" value="ATP-DEPENDENT RNA HELICASE"/>
    <property type="match status" value="1"/>
</dbReference>
<dbReference type="Gene3D" id="3.40.50.300">
    <property type="entry name" value="P-loop containing nucleotide triphosphate hydrolases"/>
    <property type="match status" value="1"/>
</dbReference>
<evidence type="ECO:0000259" key="1">
    <source>
        <dbReference type="PROSITE" id="PS51194"/>
    </source>
</evidence>
<name>A0ABD0NDG1_CIRMR</name>
<organism evidence="2 3">
    <name type="scientific">Cirrhinus mrigala</name>
    <name type="common">Mrigala</name>
    <dbReference type="NCBI Taxonomy" id="683832"/>
    <lineage>
        <taxon>Eukaryota</taxon>
        <taxon>Metazoa</taxon>
        <taxon>Chordata</taxon>
        <taxon>Craniata</taxon>
        <taxon>Vertebrata</taxon>
        <taxon>Euteleostomi</taxon>
        <taxon>Actinopterygii</taxon>
        <taxon>Neopterygii</taxon>
        <taxon>Teleostei</taxon>
        <taxon>Ostariophysi</taxon>
        <taxon>Cypriniformes</taxon>
        <taxon>Cyprinidae</taxon>
        <taxon>Labeoninae</taxon>
        <taxon>Labeonini</taxon>
        <taxon>Cirrhinus</taxon>
    </lineage>
</organism>
<gene>
    <name evidence="2" type="ORF">M9458_047022</name>
</gene>
<evidence type="ECO:0000313" key="2">
    <source>
        <dbReference type="EMBL" id="KAL0158946.1"/>
    </source>
</evidence>
<sequence>VVVATNIAETSITINGVVFVIDCAFVKLRAYNPRTAIESLIVTPISKASACQRAGRAGRNRAGKCFRLYT</sequence>
<dbReference type="Pfam" id="PF00271">
    <property type="entry name" value="Helicase_C"/>
    <property type="match status" value="1"/>
</dbReference>
<dbReference type="InterPro" id="IPR001650">
    <property type="entry name" value="Helicase_C-like"/>
</dbReference>
<reference evidence="2 3" key="1">
    <citation type="submission" date="2024-05" db="EMBL/GenBank/DDBJ databases">
        <title>Genome sequencing and assembly of Indian major carp, Cirrhinus mrigala (Hamilton, 1822).</title>
        <authorList>
            <person name="Mohindra V."/>
            <person name="Chowdhury L.M."/>
            <person name="Lal K."/>
            <person name="Jena J.K."/>
        </authorList>
    </citation>
    <scope>NUCLEOTIDE SEQUENCE [LARGE SCALE GENOMIC DNA]</scope>
    <source>
        <strain evidence="2">CM1030</strain>
        <tissue evidence="2">Blood</tissue>
    </source>
</reference>
<dbReference type="PANTHER" id="PTHR18934:SF136">
    <property type="entry name" value="ATP-DEPENDENT RNA HELICASE DHX35-RELATED"/>
    <property type="match status" value="1"/>
</dbReference>
<dbReference type="Proteomes" id="UP001529510">
    <property type="component" value="Unassembled WGS sequence"/>
</dbReference>
<protein>
    <recommendedName>
        <fullName evidence="1">Helicase C-terminal domain-containing protein</fullName>
    </recommendedName>
</protein>
<dbReference type="SUPFAM" id="SSF52540">
    <property type="entry name" value="P-loop containing nucleoside triphosphate hydrolases"/>
    <property type="match status" value="1"/>
</dbReference>
<feature type="domain" description="Helicase C-terminal" evidence="1">
    <location>
        <begin position="1"/>
        <end position="70"/>
    </location>
</feature>
<dbReference type="EMBL" id="JAMKFB020000023">
    <property type="protein sequence ID" value="KAL0158946.1"/>
    <property type="molecule type" value="Genomic_DNA"/>
</dbReference>
<accession>A0ABD0NDG1</accession>
<comment type="caution">
    <text evidence="2">The sequence shown here is derived from an EMBL/GenBank/DDBJ whole genome shotgun (WGS) entry which is preliminary data.</text>
</comment>
<dbReference type="CDD" id="cd18791">
    <property type="entry name" value="SF2_C_RHA"/>
    <property type="match status" value="1"/>
</dbReference>
<evidence type="ECO:0000313" key="3">
    <source>
        <dbReference type="Proteomes" id="UP001529510"/>
    </source>
</evidence>
<dbReference type="InterPro" id="IPR027417">
    <property type="entry name" value="P-loop_NTPase"/>
</dbReference>
<feature type="non-terminal residue" evidence="2">
    <location>
        <position position="1"/>
    </location>
</feature>
<feature type="non-terminal residue" evidence="2">
    <location>
        <position position="70"/>
    </location>
</feature>